<dbReference type="Pfam" id="PF01636">
    <property type="entry name" value="APH"/>
    <property type="match status" value="1"/>
</dbReference>
<dbReference type="Proteomes" id="UP000663555">
    <property type="component" value="Chromosome"/>
</dbReference>
<keyword evidence="3" id="KW-1185">Reference proteome</keyword>
<proteinExistence type="predicted"/>
<evidence type="ECO:0000313" key="3">
    <source>
        <dbReference type="Proteomes" id="UP000663555"/>
    </source>
</evidence>
<gene>
    <name evidence="2" type="ORF">LPB19_01365</name>
</gene>
<dbReference type="Gene3D" id="3.90.1200.10">
    <property type="match status" value="1"/>
</dbReference>
<reference evidence="2 3" key="1">
    <citation type="submission" date="2021-03" db="EMBL/GenBank/DDBJ databases">
        <title>Genome sequencing of Marinobacter sp. LPB0319.</title>
        <authorList>
            <person name="Kim J."/>
        </authorList>
    </citation>
    <scope>NUCLEOTIDE SEQUENCE [LARGE SCALE GENOMIC DNA]</scope>
    <source>
        <strain evidence="2 3">LPB0319</strain>
    </source>
</reference>
<dbReference type="InterPro" id="IPR052077">
    <property type="entry name" value="CcrZ_PhaseVar_Mediator"/>
</dbReference>
<organism evidence="2 3">
    <name type="scientific">Marinobacter salinisoli</name>
    <dbReference type="NCBI Taxonomy" id="2769486"/>
    <lineage>
        <taxon>Bacteria</taxon>
        <taxon>Pseudomonadati</taxon>
        <taxon>Pseudomonadota</taxon>
        <taxon>Gammaproteobacteria</taxon>
        <taxon>Pseudomonadales</taxon>
        <taxon>Marinobacteraceae</taxon>
        <taxon>Marinobacter</taxon>
    </lineage>
</organism>
<dbReference type="InterPro" id="IPR011009">
    <property type="entry name" value="Kinase-like_dom_sf"/>
</dbReference>
<dbReference type="Gene3D" id="3.30.200.20">
    <property type="entry name" value="Phosphorylase Kinase, domain 1"/>
    <property type="match status" value="1"/>
</dbReference>
<feature type="domain" description="Aminoglycoside phosphotransferase" evidence="1">
    <location>
        <begin position="24"/>
        <end position="240"/>
    </location>
</feature>
<sequence>MPQPSRDIIPADWPTWSTREPQVIRSLPGGLTNRSYLLAAGGERLVLRLNAHDSATLDINRSAEAQALTCASHAGLCAPLVHCDPQHRYLVTEFIDGDACQPDQPEHLELLARLTADIHALPEIRGRLDYRHKAETYWRAVDSSAEFYSELVGVRDRVDDHLAAAARLCDSLRLCHNDLVAGNLLLNQRKALCAIDWEYAAMGDPFFDIALIVEEHRLDERQQNRFLERYLARPVTGLDRERVCHGRVVYRYLSLLWYAIRLAQHPGLHVADEAVLNDALSALTRLL</sequence>
<dbReference type="InterPro" id="IPR002575">
    <property type="entry name" value="Aminoglycoside_PTrfase"/>
</dbReference>
<dbReference type="PANTHER" id="PTHR40086">
    <property type="entry name" value="PHOSPHOTRANSFERASE YTMP-RELATED"/>
    <property type="match status" value="1"/>
</dbReference>
<accession>A0ABX7MRV4</accession>
<dbReference type="SUPFAM" id="SSF56112">
    <property type="entry name" value="Protein kinase-like (PK-like)"/>
    <property type="match status" value="1"/>
</dbReference>
<protein>
    <submittedName>
        <fullName evidence="2">Phosphotransferase family protein</fullName>
    </submittedName>
</protein>
<dbReference type="CDD" id="cd05151">
    <property type="entry name" value="ChoK-like"/>
    <property type="match status" value="1"/>
</dbReference>
<evidence type="ECO:0000313" key="2">
    <source>
        <dbReference type="EMBL" id="QSP95100.1"/>
    </source>
</evidence>
<name>A0ABX7MRV4_9GAMM</name>
<dbReference type="PANTHER" id="PTHR40086:SF1">
    <property type="entry name" value="CELL CYCLE REGULATOR CCRZ"/>
    <property type="match status" value="1"/>
</dbReference>
<evidence type="ECO:0000259" key="1">
    <source>
        <dbReference type="Pfam" id="PF01636"/>
    </source>
</evidence>
<dbReference type="EMBL" id="CP071247">
    <property type="protein sequence ID" value="QSP95100.1"/>
    <property type="molecule type" value="Genomic_DNA"/>
</dbReference>
<dbReference type="RefSeq" id="WP_206644307.1">
    <property type="nucleotide sequence ID" value="NZ_CP071247.1"/>
</dbReference>